<keyword evidence="1" id="KW-0812">Transmembrane</keyword>
<proteinExistence type="predicted"/>
<dbReference type="VEuPathDB" id="PiroplasmaDB:TA19390"/>
<keyword evidence="1" id="KW-1133">Transmembrane helix</keyword>
<feature type="transmembrane region" description="Helical" evidence="1">
    <location>
        <begin position="607"/>
        <end position="628"/>
    </location>
</feature>
<name>A0A3B0MT23_THEAN</name>
<protein>
    <submittedName>
        <fullName evidence="2">Uncharacterized protein</fullName>
    </submittedName>
</protein>
<organism evidence="2">
    <name type="scientific">Theileria annulata</name>
    <dbReference type="NCBI Taxonomy" id="5874"/>
    <lineage>
        <taxon>Eukaryota</taxon>
        <taxon>Sar</taxon>
        <taxon>Alveolata</taxon>
        <taxon>Apicomplexa</taxon>
        <taxon>Aconoidasida</taxon>
        <taxon>Piroplasmida</taxon>
        <taxon>Theileriidae</taxon>
        <taxon>Theileria</taxon>
    </lineage>
</organism>
<dbReference type="AlphaFoldDB" id="A0A3B0MT23"/>
<dbReference type="EMBL" id="UIVT01000001">
    <property type="protein sequence ID" value="SVP88209.1"/>
    <property type="molecule type" value="Genomic_DNA"/>
</dbReference>
<evidence type="ECO:0000313" key="3">
    <source>
        <dbReference type="EMBL" id="SVP89386.1"/>
    </source>
</evidence>
<evidence type="ECO:0000313" key="2">
    <source>
        <dbReference type="EMBL" id="SVP88209.1"/>
    </source>
</evidence>
<sequence length="710" mass="81567">MASSGIKKWIEDNMTLMHETYNYSPSVLLGGSISNRFREFYDSSSVGLAHLFLYNLLSKKYPAQDYLKELVNLGKADPFSRFVDASSIFAPEKLRKVVKWFLKGSFVKQFMREKTKLTLKQLVRAEVLRDALESITFVTHSMANLQVIQNAEYWGRTYPNSSYYFKRGGVISVIDNTIEQWSDVGYTRSISEKLKNQVELNEDDLKIADFQHIHNMESVKWDKSLNTEILKSFNEFLELGSVKALEGRNHILYEVVKDSRDNLEQNLENTIFFGRILNSLKIESNLRKFFRRARNFANFILDRAEKNVDHAIWFGIKLNLDKVMRVVDELHKLQRKLSNNESWNLTGAFIDVIEDLVEVLTNRTSRNPIDVPLNFGMPTISNLYGSMSVDERRIEFQQSMCSDHCGAIWKAILAFTMSTLRNPGSIKSYEKNLSSTTSLSELNSPNYVNNVRFMLKGDAWSGFYDTLLPKSMRNELEVMAYGKSFYIANILKLASVLMNRMGYVYTATTMKVQAPYFGNFTTQWMKERKKNRNKILFSALALGTMATYTVLECMDIAQHAVDVGHPPVETCWYLVKPPSMHCAIEPISNLAISASSVAIRDVFSSTILALSGPYMMIPMGIYASWTLLKRQFKILHRLDIALSSVFSKLWRRVNTKDMIRSIAHLFSNRKQYRKEIEAAALESKRTGNEEVKTQTGFADEGNTFSYTHMD</sequence>
<gene>
    <name evidence="2" type="ORF">TAT_000007700</name>
    <name evidence="3" type="ORF">TAV_000007500</name>
</gene>
<dbReference type="EMBL" id="UIVS01000001">
    <property type="protein sequence ID" value="SVP89386.1"/>
    <property type="molecule type" value="Genomic_DNA"/>
</dbReference>
<evidence type="ECO:0000256" key="1">
    <source>
        <dbReference type="SAM" id="Phobius"/>
    </source>
</evidence>
<keyword evidence="1" id="KW-0472">Membrane</keyword>
<reference evidence="2" key="1">
    <citation type="submission" date="2018-07" db="EMBL/GenBank/DDBJ databases">
        <authorList>
            <person name="Quirk P.G."/>
            <person name="Krulwich T.A."/>
        </authorList>
    </citation>
    <scope>NUCLEOTIDE SEQUENCE</scope>
    <source>
        <strain evidence="2">Anand</strain>
    </source>
</reference>
<accession>A0A3B0MT23</accession>